<protein>
    <recommendedName>
        <fullName evidence="6">Phosphoglycerate mutase-like protein</fullName>
    </recommendedName>
</protein>
<feature type="region of interest" description="Disordered" evidence="3">
    <location>
        <begin position="386"/>
        <end position="411"/>
    </location>
</feature>
<dbReference type="GO" id="GO:0004331">
    <property type="term" value="F:fructose-2,6-bisphosphate 2-phosphatase activity"/>
    <property type="evidence" value="ECO:0007669"/>
    <property type="project" value="TreeGrafter"/>
</dbReference>
<dbReference type="EMBL" id="QWIN01000379">
    <property type="protein sequence ID" value="RMY52765.1"/>
    <property type="molecule type" value="Genomic_DNA"/>
</dbReference>
<dbReference type="InterPro" id="IPR051695">
    <property type="entry name" value="Phosphoglycerate_Mutase"/>
</dbReference>
<proteinExistence type="predicted"/>
<dbReference type="PROSITE" id="PS00175">
    <property type="entry name" value="PG_MUTASE"/>
    <property type="match status" value="1"/>
</dbReference>
<feature type="compositionally biased region" description="Basic and acidic residues" evidence="3">
    <location>
        <begin position="158"/>
        <end position="178"/>
    </location>
</feature>
<dbReference type="SMART" id="SM00855">
    <property type="entry name" value="PGAM"/>
    <property type="match status" value="1"/>
</dbReference>
<feature type="compositionally biased region" description="Polar residues" evidence="3">
    <location>
        <begin position="300"/>
        <end position="315"/>
    </location>
</feature>
<organism evidence="4 5">
    <name type="scientific">Hortaea werneckii</name>
    <name type="common">Black yeast</name>
    <name type="synonym">Cladosporium werneckii</name>
    <dbReference type="NCBI Taxonomy" id="91943"/>
    <lineage>
        <taxon>Eukaryota</taxon>
        <taxon>Fungi</taxon>
        <taxon>Dikarya</taxon>
        <taxon>Ascomycota</taxon>
        <taxon>Pezizomycotina</taxon>
        <taxon>Dothideomycetes</taxon>
        <taxon>Dothideomycetidae</taxon>
        <taxon>Mycosphaerellales</taxon>
        <taxon>Teratosphaeriaceae</taxon>
        <taxon>Hortaea</taxon>
    </lineage>
</organism>
<dbReference type="AlphaFoldDB" id="A0A3M7CKZ9"/>
<feature type="compositionally biased region" description="Basic and acidic residues" evidence="3">
    <location>
        <begin position="392"/>
        <end position="411"/>
    </location>
</feature>
<feature type="compositionally biased region" description="Basic and acidic residues" evidence="3">
    <location>
        <begin position="282"/>
        <end position="292"/>
    </location>
</feature>
<feature type="binding site" evidence="2">
    <location>
        <position position="106"/>
    </location>
    <ligand>
        <name>substrate</name>
    </ligand>
</feature>
<feature type="region of interest" description="Disordered" evidence="3">
    <location>
        <begin position="278"/>
        <end position="355"/>
    </location>
</feature>
<dbReference type="InterPro" id="IPR001345">
    <property type="entry name" value="PG/BPGM_mutase_AS"/>
</dbReference>
<dbReference type="GO" id="GO:0043456">
    <property type="term" value="P:regulation of pentose-phosphate shunt"/>
    <property type="evidence" value="ECO:0007669"/>
    <property type="project" value="TreeGrafter"/>
</dbReference>
<dbReference type="Proteomes" id="UP000270230">
    <property type="component" value="Unassembled WGS sequence"/>
</dbReference>
<evidence type="ECO:0000256" key="2">
    <source>
        <dbReference type="PIRSR" id="PIRSR613078-2"/>
    </source>
</evidence>
<dbReference type="InterPro" id="IPR013078">
    <property type="entry name" value="His_Pase_superF_clade-1"/>
</dbReference>
<accession>A0A3M7CKZ9</accession>
<comment type="caution">
    <text evidence="4">The sequence shown here is derived from an EMBL/GenBank/DDBJ whole genome shotgun (WGS) entry which is preliminary data.</text>
</comment>
<feature type="region of interest" description="Disordered" evidence="3">
    <location>
        <begin position="157"/>
        <end position="178"/>
    </location>
</feature>
<dbReference type="OrthoDB" id="354304at2759"/>
<sequence>MPRSARPQHTSEKLLLFVPHFSPTQHLCIQSFSPGTPSVCFDNHAGSMKLFLVRHGETVDNVAGLYAGVRDSALTNHGFDQARRLGEYFAQMEVRLSHIFSSPLSRAYKTAEAIQTAQKPLSDPNGDKKRSVQGIVKVKALMEQDFGFYEGKTYYPKTDPRRSGRDAHHEKHKNDPGFVDIESKDAIARRADVFLDEHLVPLLHRNEEDEELVVAVVSHGMLLMHLWRRLLLRLPRKSLTIAPEVTEARGSVVLEHLGGWGNTGYLELVLTKGAQDVTPKSADTEPLHHGQEPPHASLGPNPSTDGAQAALSTEFTADDTIASPTPVPQTAEVGEAEAKAEATPQTSAEPGLGYDASGPHILHGWSTTILAIDSKHHLGGLKRQRGGIGSLAHDEGQKKLDSFFRKRQKTD</sequence>
<dbReference type="PANTHER" id="PTHR46517:SF1">
    <property type="entry name" value="FRUCTOSE-2,6-BISPHOSPHATASE TIGAR"/>
    <property type="match status" value="1"/>
</dbReference>
<evidence type="ECO:0000313" key="4">
    <source>
        <dbReference type="EMBL" id="RMY52765.1"/>
    </source>
</evidence>
<dbReference type="VEuPathDB" id="FungiDB:BTJ68_06820"/>
<name>A0A3M7CKZ9_HORWE</name>
<dbReference type="Pfam" id="PF00300">
    <property type="entry name" value="His_Phos_1"/>
    <property type="match status" value="1"/>
</dbReference>
<keyword evidence="1" id="KW-0378">Hydrolase</keyword>
<dbReference type="SUPFAM" id="SSF53254">
    <property type="entry name" value="Phosphoglycerate mutase-like"/>
    <property type="match status" value="1"/>
</dbReference>
<feature type="binding site" evidence="2">
    <location>
        <begin position="54"/>
        <end position="61"/>
    </location>
    <ligand>
        <name>substrate</name>
    </ligand>
</feature>
<gene>
    <name evidence="4" type="ORF">D0865_05612</name>
</gene>
<evidence type="ECO:0000313" key="5">
    <source>
        <dbReference type="Proteomes" id="UP000270230"/>
    </source>
</evidence>
<evidence type="ECO:0000256" key="3">
    <source>
        <dbReference type="SAM" id="MobiDB-lite"/>
    </source>
</evidence>
<dbReference type="InterPro" id="IPR029033">
    <property type="entry name" value="His_PPase_superfam"/>
</dbReference>
<evidence type="ECO:0000256" key="1">
    <source>
        <dbReference type="ARBA" id="ARBA00022801"/>
    </source>
</evidence>
<evidence type="ECO:0008006" key="6">
    <source>
        <dbReference type="Google" id="ProtNLM"/>
    </source>
</evidence>
<reference evidence="4 5" key="1">
    <citation type="journal article" date="2018" name="BMC Genomics">
        <title>Genomic evidence for intraspecific hybridization in a clonal and extremely halotolerant yeast.</title>
        <authorList>
            <person name="Gostincar C."/>
            <person name="Stajich J.E."/>
            <person name="Zupancic J."/>
            <person name="Zalar P."/>
            <person name="Gunde-Cimerman N."/>
        </authorList>
    </citation>
    <scope>NUCLEOTIDE SEQUENCE [LARGE SCALE GENOMIC DNA]</scope>
    <source>
        <strain evidence="4 5">EXF-151</strain>
    </source>
</reference>
<dbReference type="Gene3D" id="3.40.50.1240">
    <property type="entry name" value="Phosphoglycerate mutase-like"/>
    <property type="match status" value="1"/>
</dbReference>
<dbReference type="GO" id="GO:0045820">
    <property type="term" value="P:negative regulation of glycolytic process"/>
    <property type="evidence" value="ECO:0007669"/>
    <property type="project" value="TreeGrafter"/>
</dbReference>
<dbReference type="PANTHER" id="PTHR46517">
    <property type="entry name" value="FRUCTOSE-2,6-BISPHOSPHATASE TIGAR"/>
    <property type="match status" value="1"/>
</dbReference>
<dbReference type="GO" id="GO:0005829">
    <property type="term" value="C:cytosol"/>
    <property type="evidence" value="ECO:0007669"/>
    <property type="project" value="TreeGrafter"/>
</dbReference>
<dbReference type="CDD" id="cd07067">
    <property type="entry name" value="HP_PGM_like"/>
    <property type="match status" value="1"/>
</dbReference>